<keyword evidence="4 13" id="KW-0479">Metal-binding</keyword>
<dbReference type="PANTHER" id="PTHR10218">
    <property type="entry name" value="GTP-BINDING PROTEIN ALPHA SUBUNIT"/>
    <property type="match status" value="1"/>
</dbReference>
<dbReference type="GO" id="GO:0046872">
    <property type="term" value="F:metal ion binding"/>
    <property type="evidence" value="ECO:0007669"/>
    <property type="project" value="UniProtKB-UniRule"/>
</dbReference>
<dbReference type="InterPro" id="IPR001019">
    <property type="entry name" value="Gprotein_alpha_su"/>
</dbReference>
<comment type="subcellular location">
    <subcellularLocation>
        <location evidence="14">Cell membrane</location>
    </subcellularLocation>
</comment>
<gene>
    <name evidence="15" type="ORF">ZOSMA_240G00180</name>
</gene>
<keyword evidence="11 14" id="KW-0449">Lipoprotein</keyword>
<comment type="cofactor">
    <cofactor evidence="1">
        <name>Mg(2+)</name>
        <dbReference type="ChEBI" id="CHEBI:18420"/>
    </cofactor>
</comment>
<keyword evidence="9 14" id="KW-0564">Palmitate</keyword>
<feature type="binding site" evidence="12">
    <location>
        <begin position="57"/>
        <end position="62"/>
    </location>
    <ligand>
        <name>GTP</name>
        <dbReference type="ChEBI" id="CHEBI:37565"/>
    </ligand>
</feature>
<keyword evidence="7 13" id="KW-0460">Magnesium</keyword>
<evidence type="ECO:0000256" key="13">
    <source>
        <dbReference type="PIRSR" id="PIRSR601019-2"/>
    </source>
</evidence>
<evidence type="ECO:0000256" key="7">
    <source>
        <dbReference type="ARBA" id="ARBA00022842"/>
    </source>
</evidence>
<evidence type="ECO:0000256" key="2">
    <source>
        <dbReference type="ARBA" id="ARBA00005804"/>
    </source>
</evidence>
<dbReference type="SUPFAM" id="SSF52540">
    <property type="entry name" value="P-loop containing nucleoside triphosphate hydrolases"/>
    <property type="match status" value="1"/>
</dbReference>
<dbReference type="EMBL" id="LFYR01000841">
    <property type="protein sequence ID" value="KMZ68340.1"/>
    <property type="molecule type" value="Genomic_DNA"/>
</dbReference>
<dbReference type="GO" id="GO:0031683">
    <property type="term" value="F:G-protein beta/gamma-subunit complex binding"/>
    <property type="evidence" value="ECO:0000318"/>
    <property type="project" value="GO_Central"/>
</dbReference>
<evidence type="ECO:0000256" key="12">
    <source>
        <dbReference type="PIRSR" id="PIRSR601019-1"/>
    </source>
</evidence>
<comment type="similarity">
    <text evidence="2 14">Belongs to the G-alpha family.</text>
</comment>
<comment type="subunit">
    <text evidence="14">G proteins are composed of 3 units; alpha, beta and gamma. The alpha chain contains the guanine nucleotide binding site.</text>
</comment>
<dbReference type="OMA" id="QVIWADA"/>
<comment type="domain">
    <text evidence="14">The helical domain is required for self-activation.</text>
</comment>
<evidence type="ECO:0000256" key="4">
    <source>
        <dbReference type="ARBA" id="ARBA00022723"/>
    </source>
</evidence>
<dbReference type="SUPFAM" id="SSF47895">
    <property type="entry name" value="Transducin (alpha subunit), insertion domain"/>
    <property type="match status" value="1"/>
</dbReference>
<keyword evidence="3 14" id="KW-0519">Myristate</keyword>
<organism evidence="15 16">
    <name type="scientific">Zostera marina</name>
    <name type="common">Eelgrass</name>
    <dbReference type="NCBI Taxonomy" id="29655"/>
    <lineage>
        <taxon>Eukaryota</taxon>
        <taxon>Viridiplantae</taxon>
        <taxon>Streptophyta</taxon>
        <taxon>Embryophyta</taxon>
        <taxon>Tracheophyta</taxon>
        <taxon>Spermatophyta</taxon>
        <taxon>Magnoliopsida</taxon>
        <taxon>Liliopsida</taxon>
        <taxon>Zosteraceae</taxon>
        <taxon>Zostera</taxon>
    </lineage>
</organism>
<dbReference type="CDD" id="cd00066">
    <property type="entry name" value="G-alpha"/>
    <property type="match status" value="1"/>
</dbReference>
<dbReference type="Proteomes" id="UP000036987">
    <property type="component" value="Unassembled WGS sequence"/>
</dbReference>
<keyword evidence="6" id="KW-0378">Hydrolase</keyword>
<evidence type="ECO:0000256" key="6">
    <source>
        <dbReference type="ARBA" id="ARBA00022801"/>
    </source>
</evidence>
<dbReference type="OrthoDB" id="5817230at2759"/>
<keyword evidence="14" id="KW-0472">Membrane</keyword>
<feature type="binding site" evidence="12">
    <location>
        <begin position="296"/>
        <end position="299"/>
    </location>
    <ligand>
        <name>GTP</name>
        <dbReference type="ChEBI" id="CHEBI:37565"/>
    </ligand>
</feature>
<dbReference type="GO" id="GO:0010476">
    <property type="term" value="P:gibberellin mediated signaling pathway"/>
    <property type="evidence" value="ECO:0007669"/>
    <property type="project" value="UniProtKB-ARBA"/>
</dbReference>
<evidence type="ECO:0000256" key="9">
    <source>
        <dbReference type="ARBA" id="ARBA00023139"/>
    </source>
</evidence>
<feature type="binding site" evidence="12">
    <location>
        <position position="364"/>
    </location>
    <ligand>
        <name>GTP</name>
        <dbReference type="ChEBI" id="CHEBI:37565"/>
    </ligand>
</feature>
<dbReference type="GO" id="GO:0005525">
    <property type="term" value="F:GTP binding"/>
    <property type="evidence" value="ECO:0007669"/>
    <property type="project" value="UniProtKB-UniRule"/>
</dbReference>
<dbReference type="GO" id="GO:0007188">
    <property type="term" value="P:adenylate cyclase-modulating G protein-coupled receptor signaling pathway"/>
    <property type="evidence" value="ECO:0000318"/>
    <property type="project" value="GO_Central"/>
</dbReference>
<dbReference type="InterPro" id="IPR027417">
    <property type="entry name" value="P-loop_NTPase"/>
</dbReference>
<evidence type="ECO:0000256" key="10">
    <source>
        <dbReference type="ARBA" id="ARBA00023224"/>
    </source>
</evidence>
<proteinExistence type="inferred from homology"/>
<keyword evidence="10 14" id="KW-0807">Transducer</keyword>
<evidence type="ECO:0000256" key="8">
    <source>
        <dbReference type="ARBA" id="ARBA00023134"/>
    </source>
</evidence>
<dbReference type="AlphaFoldDB" id="A0A0K9PJC0"/>
<dbReference type="FunFam" id="3.40.50.300:FF:000733">
    <property type="entry name" value="Guanine nucleotide-binding protein alpha-1 subunit"/>
    <property type="match status" value="1"/>
</dbReference>
<dbReference type="PRINTS" id="PR01242">
    <property type="entry name" value="GPROTEINAPLT"/>
</dbReference>
<evidence type="ECO:0000256" key="3">
    <source>
        <dbReference type="ARBA" id="ARBA00022707"/>
    </source>
</evidence>
<dbReference type="PROSITE" id="PS51882">
    <property type="entry name" value="G_ALPHA"/>
    <property type="match status" value="1"/>
</dbReference>
<keyword evidence="16" id="KW-1185">Reference proteome</keyword>
<dbReference type="GO" id="GO:0005737">
    <property type="term" value="C:cytoplasm"/>
    <property type="evidence" value="ECO:0000318"/>
    <property type="project" value="GO_Central"/>
</dbReference>
<dbReference type="PRINTS" id="PR00318">
    <property type="entry name" value="GPROTEINA"/>
</dbReference>
<dbReference type="FunFam" id="1.10.400.10:FF:000008">
    <property type="entry name" value="Guanine nucleotide-binding protein alpha-1 subunit"/>
    <property type="match status" value="1"/>
</dbReference>
<protein>
    <recommendedName>
        <fullName evidence="14">Guanine nucleotide-binding protein alpha subunit</fullName>
        <shortName evidence="14">GP-alpha</shortName>
    </recommendedName>
</protein>
<feature type="binding site" evidence="13">
    <location>
        <position position="61"/>
    </location>
    <ligand>
        <name>Mg(2+)</name>
        <dbReference type="ChEBI" id="CHEBI:18420"/>
    </ligand>
</feature>
<keyword evidence="8 12" id="KW-0342">GTP-binding</keyword>
<keyword evidence="14" id="KW-1003">Cell membrane</keyword>
<accession>A0A0K9PJC0</accession>
<evidence type="ECO:0000313" key="15">
    <source>
        <dbReference type="EMBL" id="KMZ68340.1"/>
    </source>
</evidence>
<name>A0A0K9PJC0_ZOSMR</name>
<sequence>MLNFAIEGMGSLCSKQNALSDSEAEGIAQAAHIERQIIQETKAEKHIHKLLLLGAGESGKSTIFKQIKFLFQTGFDDAELRSYISVIHANVYQTIKMLHDGANELAMHEINSLKYVVSLENKVIGEKLSEIGGRLDYPRLTKELAQDIQNLWKDDAIQATYSRGNVLQVPVCAEYFMENLQRLSDPNYVPTKDDILHARVRTSGIVEIQFSPVGETKRSGEVYRLYDVGGQRNERRKWIHLFEGVTAVIFCASISDYDQTLFEDESKNRMMEIKELFDWVLKQKCFEKTSFMLFLNKFDIFERKVPKVPLNVCGWFKDYQPMASGKQEVEHAYEFVKKKFEELYFQTTSPDRVDRVFKVYRTTALDQKLVKKTFKLVDETLRRRHLIEAGLL</sequence>
<dbReference type="Gene3D" id="1.10.400.10">
    <property type="entry name" value="GI Alpha 1, domain 2-like"/>
    <property type="match status" value="1"/>
</dbReference>
<dbReference type="PANTHER" id="PTHR10218:SF302">
    <property type="entry name" value="GUANINE NUCLEOTIDE-BINDING PROTEIN ALPHA-5 SUBUNIT"/>
    <property type="match status" value="1"/>
</dbReference>
<feature type="binding site" evidence="12">
    <location>
        <begin position="227"/>
        <end position="231"/>
    </location>
    <ligand>
        <name>GTP</name>
        <dbReference type="ChEBI" id="CHEBI:37565"/>
    </ligand>
</feature>
<dbReference type="GO" id="GO:0001664">
    <property type="term" value="F:G protein-coupled receptor binding"/>
    <property type="evidence" value="ECO:0000318"/>
    <property type="project" value="GO_Central"/>
</dbReference>
<dbReference type="InterPro" id="IPR011025">
    <property type="entry name" value="GproteinA_insert"/>
</dbReference>
<dbReference type="GO" id="GO:0005834">
    <property type="term" value="C:heterotrimeric G-protein complex"/>
    <property type="evidence" value="ECO:0000318"/>
    <property type="project" value="GO_Central"/>
</dbReference>
<evidence type="ECO:0000256" key="11">
    <source>
        <dbReference type="ARBA" id="ARBA00023288"/>
    </source>
</evidence>
<dbReference type="Gene3D" id="3.40.50.300">
    <property type="entry name" value="P-loop containing nucleotide triphosphate hydrolases"/>
    <property type="match status" value="1"/>
</dbReference>
<dbReference type="STRING" id="29655.A0A0K9PJC0"/>
<evidence type="ECO:0000256" key="14">
    <source>
        <dbReference type="RuleBase" id="RU368109"/>
    </source>
</evidence>
<dbReference type="InterPro" id="IPR002976">
    <property type="entry name" value="Plant_Gprotein_alpha"/>
</dbReference>
<comment type="function">
    <text evidence="14">Guanine nucleotide-binding proteins (G proteins) are involved as modulators or transducers in various transmembrane signaling systems.</text>
</comment>
<keyword evidence="5 12" id="KW-0547">Nucleotide-binding</keyword>
<feature type="binding site" evidence="12">
    <location>
        <begin position="196"/>
        <end position="202"/>
    </location>
    <ligand>
        <name>GTP</name>
        <dbReference type="ChEBI" id="CHEBI:37565"/>
    </ligand>
</feature>
<evidence type="ECO:0000313" key="16">
    <source>
        <dbReference type="Proteomes" id="UP000036987"/>
    </source>
</evidence>
<evidence type="ECO:0000256" key="1">
    <source>
        <dbReference type="ARBA" id="ARBA00001946"/>
    </source>
</evidence>
<dbReference type="SMART" id="SM00275">
    <property type="entry name" value="G_alpha"/>
    <property type="match status" value="1"/>
</dbReference>
<reference evidence="16" key="1">
    <citation type="journal article" date="2016" name="Nature">
        <title>The genome of the seagrass Zostera marina reveals angiosperm adaptation to the sea.</title>
        <authorList>
            <person name="Olsen J.L."/>
            <person name="Rouze P."/>
            <person name="Verhelst B."/>
            <person name="Lin Y.-C."/>
            <person name="Bayer T."/>
            <person name="Collen J."/>
            <person name="Dattolo E."/>
            <person name="De Paoli E."/>
            <person name="Dittami S."/>
            <person name="Maumus F."/>
            <person name="Michel G."/>
            <person name="Kersting A."/>
            <person name="Lauritano C."/>
            <person name="Lohaus R."/>
            <person name="Toepel M."/>
            <person name="Tonon T."/>
            <person name="Vanneste K."/>
            <person name="Amirebrahimi M."/>
            <person name="Brakel J."/>
            <person name="Bostroem C."/>
            <person name="Chovatia M."/>
            <person name="Grimwood J."/>
            <person name="Jenkins J.W."/>
            <person name="Jueterbock A."/>
            <person name="Mraz A."/>
            <person name="Stam W.T."/>
            <person name="Tice H."/>
            <person name="Bornberg-Bauer E."/>
            <person name="Green P.J."/>
            <person name="Pearson G.A."/>
            <person name="Procaccini G."/>
            <person name="Duarte C.M."/>
            <person name="Schmutz J."/>
            <person name="Reusch T.B.H."/>
            <person name="Van de Peer Y."/>
        </authorList>
    </citation>
    <scope>NUCLEOTIDE SEQUENCE [LARGE SCALE GENOMIC DNA]</scope>
    <source>
        <strain evidence="16">cv. Finnish</strain>
    </source>
</reference>
<evidence type="ECO:0000256" key="5">
    <source>
        <dbReference type="ARBA" id="ARBA00022741"/>
    </source>
</evidence>
<dbReference type="GO" id="GO:0003924">
    <property type="term" value="F:GTPase activity"/>
    <property type="evidence" value="ECO:0000318"/>
    <property type="project" value="GO_Central"/>
</dbReference>
<feature type="binding site" evidence="13">
    <location>
        <position position="202"/>
    </location>
    <ligand>
        <name>Mg(2+)</name>
        <dbReference type="ChEBI" id="CHEBI:18420"/>
    </ligand>
</feature>
<dbReference type="Pfam" id="PF00503">
    <property type="entry name" value="G-alpha"/>
    <property type="match status" value="1"/>
</dbReference>
<comment type="caution">
    <text evidence="15">The sequence shown here is derived from an EMBL/GenBank/DDBJ whole genome shotgun (WGS) entry which is preliminary data.</text>
</comment>